<protein>
    <recommendedName>
        <fullName evidence="5">TIL domain-containing protein</fullName>
    </recommendedName>
</protein>
<keyword evidence="1" id="KW-0646">Protease inhibitor</keyword>
<dbReference type="OrthoDB" id="671595at2759"/>
<evidence type="ECO:0000259" key="5">
    <source>
        <dbReference type="Pfam" id="PF01826"/>
    </source>
</evidence>
<keyword evidence="4" id="KW-0732">Signal</keyword>
<name>A0A8S1HRP5_9PELO</name>
<comment type="caution">
    <text evidence="6">The sequence shown here is derived from an EMBL/GenBank/DDBJ whole genome shotgun (WGS) entry which is preliminary data.</text>
</comment>
<dbReference type="SUPFAM" id="SSF57567">
    <property type="entry name" value="Serine protease inhibitors"/>
    <property type="match status" value="1"/>
</dbReference>
<dbReference type="InterPro" id="IPR051368">
    <property type="entry name" value="SerProtInhib-TIL_Domain"/>
</dbReference>
<evidence type="ECO:0000313" key="6">
    <source>
        <dbReference type="EMBL" id="CAD6195720.1"/>
    </source>
</evidence>
<dbReference type="Proteomes" id="UP000835052">
    <property type="component" value="Unassembled WGS sequence"/>
</dbReference>
<dbReference type="CDD" id="cd19941">
    <property type="entry name" value="TIL"/>
    <property type="match status" value="1"/>
</dbReference>
<organism evidence="6 7">
    <name type="scientific">Caenorhabditis auriculariae</name>
    <dbReference type="NCBI Taxonomy" id="2777116"/>
    <lineage>
        <taxon>Eukaryota</taxon>
        <taxon>Metazoa</taxon>
        <taxon>Ecdysozoa</taxon>
        <taxon>Nematoda</taxon>
        <taxon>Chromadorea</taxon>
        <taxon>Rhabditida</taxon>
        <taxon>Rhabditina</taxon>
        <taxon>Rhabditomorpha</taxon>
        <taxon>Rhabditoidea</taxon>
        <taxon>Rhabditidae</taxon>
        <taxon>Peloderinae</taxon>
        <taxon>Caenorhabditis</taxon>
    </lineage>
</organism>
<dbReference type="EMBL" id="CAJGYM010000059">
    <property type="protein sequence ID" value="CAD6195720.1"/>
    <property type="molecule type" value="Genomic_DNA"/>
</dbReference>
<evidence type="ECO:0000256" key="3">
    <source>
        <dbReference type="ARBA" id="ARBA00023157"/>
    </source>
</evidence>
<feature type="signal peptide" evidence="4">
    <location>
        <begin position="1"/>
        <end position="17"/>
    </location>
</feature>
<dbReference type="PANTHER" id="PTHR23259">
    <property type="entry name" value="RIDDLE"/>
    <property type="match status" value="1"/>
</dbReference>
<dbReference type="Gene3D" id="2.10.25.10">
    <property type="entry name" value="Laminin"/>
    <property type="match status" value="1"/>
</dbReference>
<keyword evidence="3" id="KW-1015">Disulfide bond</keyword>
<dbReference type="GO" id="GO:0004867">
    <property type="term" value="F:serine-type endopeptidase inhibitor activity"/>
    <property type="evidence" value="ECO:0007669"/>
    <property type="project" value="UniProtKB-KW"/>
</dbReference>
<evidence type="ECO:0000256" key="1">
    <source>
        <dbReference type="ARBA" id="ARBA00022690"/>
    </source>
</evidence>
<feature type="domain" description="TIL" evidence="5">
    <location>
        <begin position="52"/>
        <end position="113"/>
    </location>
</feature>
<dbReference type="InterPro" id="IPR002919">
    <property type="entry name" value="TIL_dom"/>
</dbReference>
<dbReference type="Pfam" id="PF01826">
    <property type="entry name" value="TIL"/>
    <property type="match status" value="1"/>
</dbReference>
<proteinExistence type="predicted"/>
<feature type="chain" id="PRO_5035808636" description="TIL domain-containing protein" evidence="4">
    <location>
        <begin position="18"/>
        <end position="167"/>
    </location>
</feature>
<reference evidence="6" key="1">
    <citation type="submission" date="2020-10" db="EMBL/GenBank/DDBJ databases">
        <authorList>
            <person name="Kikuchi T."/>
        </authorList>
    </citation>
    <scope>NUCLEOTIDE SEQUENCE</scope>
    <source>
        <strain evidence="6">NKZ352</strain>
    </source>
</reference>
<keyword evidence="7" id="KW-1185">Reference proteome</keyword>
<evidence type="ECO:0000256" key="2">
    <source>
        <dbReference type="ARBA" id="ARBA00022900"/>
    </source>
</evidence>
<evidence type="ECO:0000313" key="7">
    <source>
        <dbReference type="Proteomes" id="UP000835052"/>
    </source>
</evidence>
<evidence type="ECO:0000256" key="4">
    <source>
        <dbReference type="SAM" id="SignalP"/>
    </source>
</evidence>
<dbReference type="PANTHER" id="PTHR23259:SF81">
    <property type="entry name" value="TIL DOMAIN-CONTAINING PROTEIN"/>
    <property type="match status" value="1"/>
</dbReference>
<sequence length="167" mass="19695">MLVRILALLVIISTISASIYEHHHHRRHLHPRHRHRNYARYPIRNERTADQCSINEHHVLCGPERHCDRSCDNMYTPTNCVHVTNPKCYFPRCVCNEGFVRAKNGQCIRSSHCPNTYYEPASAVMENANGELMVEFKPMKFSRINRHKMFKLRKIRRPAGPEYDTKL</sequence>
<keyword evidence="2" id="KW-0722">Serine protease inhibitor</keyword>
<accession>A0A8S1HRP5</accession>
<gene>
    <name evidence="6" type="ORF">CAUJ_LOCUS11639</name>
</gene>
<dbReference type="AlphaFoldDB" id="A0A8S1HRP5"/>
<dbReference type="InterPro" id="IPR036084">
    <property type="entry name" value="Ser_inhib-like_sf"/>
</dbReference>